<dbReference type="AlphaFoldDB" id="A0A1E2S3C7"/>
<keyword evidence="3 10" id="KW-0328">Glycosyltransferase</keyword>
<keyword evidence="4 10" id="KW-0808">Transferase</keyword>
<evidence type="ECO:0000259" key="12">
    <source>
        <dbReference type="Pfam" id="PF04101"/>
    </source>
</evidence>
<evidence type="ECO:0000256" key="5">
    <source>
        <dbReference type="ARBA" id="ARBA00022960"/>
    </source>
</evidence>
<name>A0A1E2S3C7_9HYPH</name>
<dbReference type="GO" id="GO:0005975">
    <property type="term" value="P:carbohydrate metabolic process"/>
    <property type="evidence" value="ECO:0007669"/>
    <property type="project" value="InterPro"/>
</dbReference>
<dbReference type="NCBIfam" id="TIGR01133">
    <property type="entry name" value="murG"/>
    <property type="match status" value="1"/>
</dbReference>
<feature type="domain" description="Glycosyl transferase family 28 C-terminal" evidence="12">
    <location>
        <begin position="200"/>
        <end position="363"/>
    </location>
</feature>
<comment type="similarity">
    <text evidence="10">Belongs to the glycosyltransferase 28 family. MurG subfamily.</text>
</comment>
<keyword evidence="6 10" id="KW-0573">Peptidoglycan synthesis</keyword>
<dbReference type="Pfam" id="PF04101">
    <property type="entry name" value="Glyco_tran_28_C"/>
    <property type="match status" value="1"/>
</dbReference>
<dbReference type="InterPro" id="IPR007235">
    <property type="entry name" value="Glyco_trans_28_C"/>
</dbReference>
<dbReference type="GO" id="GO:0005886">
    <property type="term" value="C:plasma membrane"/>
    <property type="evidence" value="ECO:0007669"/>
    <property type="project" value="UniProtKB-SubCell"/>
</dbReference>
<evidence type="ECO:0000313" key="14">
    <source>
        <dbReference type="Proteomes" id="UP000095087"/>
    </source>
</evidence>
<dbReference type="SUPFAM" id="SSF53756">
    <property type="entry name" value="UDP-Glycosyltransferase/glycogen phosphorylase"/>
    <property type="match status" value="1"/>
</dbReference>
<dbReference type="HAMAP" id="MF_00033">
    <property type="entry name" value="MurG"/>
    <property type="match status" value="1"/>
</dbReference>
<keyword evidence="2 10" id="KW-0132">Cell division</keyword>
<dbReference type="GO" id="GO:0009252">
    <property type="term" value="P:peptidoglycan biosynthetic process"/>
    <property type="evidence" value="ECO:0007669"/>
    <property type="project" value="UniProtKB-UniRule"/>
</dbReference>
<dbReference type="CDD" id="cd03785">
    <property type="entry name" value="GT28_MurG"/>
    <property type="match status" value="1"/>
</dbReference>
<dbReference type="OrthoDB" id="9808936at2"/>
<comment type="pathway">
    <text evidence="10">Cell wall biogenesis; peptidoglycan biosynthesis.</text>
</comment>
<feature type="binding site" evidence="10">
    <location>
        <position position="307"/>
    </location>
    <ligand>
        <name>UDP-N-acetyl-alpha-D-glucosamine</name>
        <dbReference type="ChEBI" id="CHEBI:57705"/>
    </ligand>
</feature>
<dbReference type="Gene3D" id="3.40.50.2000">
    <property type="entry name" value="Glycogen Phosphorylase B"/>
    <property type="match status" value="2"/>
</dbReference>
<dbReference type="RefSeq" id="WP_069094191.1">
    <property type="nucleotide sequence ID" value="NZ_MASI01000001.1"/>
</dbReference>
<evidence type="ECO:0000313" key="13">
    <source>
        <dbReference type="EMBL" id="ODA69016.1"/>
    </source>
</evidence>
<dbReference type="Proteomes" id="UP000095087">
    <property type="component" value="Unassembled WGS sequence"/>
</dbReference>
<organism evidence="13 14">
    <name type="scientific">Methyloligella halotolerans</name>
    <dbReference type="NCBI Taxonomy" id="1177755"/>
    <lineage>
        <taxon>Bacteria</taxon>
        <taxon>Pseudomonadati</taxon>
        <taxon>Pseudomonadota</taxon>
        <taxon>Alphaproteobacteria</taxon>
        <taxon>Hyphomicrobiales</taxon>
        <taxon>Hyphomicrobiaceae</taxon>
        <taxon>Methyloligella</taxon>
    </lineage>
</organism>
<comment type="function">
    <text evidence="10">Cell wall formation. Catalyzes the transfer of a GlcNAc subunit on undecaprenyl-pyrophosphoryl-MurNAc-pentapeptide (lipid intermediate I) to form undecaprenyl-pyrophosphoryl-MurNAc-(pentapeptide)GlcNAc (lipid intermediate II).</text>
</comment>
<dbReference type="InterPro" id="IPR006009">
    <property type="entry name" value="GlcNAc_MurG"/>
</dbReference>
<evidence type="ECO:0000256" key="8">
    <source>
        <dbReference type="ARBA" id="ARBA00023306"/>
    </source>
</evidence>
<comment type="subcellular location">
    <subcellularLocation>
        <location evidence="10">Cell membrane</location>
        <topology evidence="10">Peripheral membrane protein</topology>
        <orientation evidence="10">Cytoplasmic side</orientation>
    </subcellularLocation>
</comment>
<dbReference type="PATRIC" id="fig|1177755.3.peg.853"/>
<dbReference type="EC" id="2.4.1.227" evidence="10"/>
<keyword evidence="14" id="KW-1185">Reference proteome</keyword>
<protein>
    <recommendedName>
        <fullName evidence="10">UDP-N-acetylglucosamine--N-acetylmuramyl-(pentapeptide) pyrophosphoryl-undecaprenol N-acetylglucosamine transferase</fullName>
        <ecNumber evidence="10">2.4.1.227</ecNumber>
    </recommendedName>
    <alternativeName>
        <fullName evidence="10">Undecaprenyl-PP-MurNAc-pentapeptide-UDPGlcNAc GlcNAc transferase</fullName>
    </alternativeName>
</protein>
<evidence type="ECO:0000256" key="10">
    <source>
        <dbReference type="HAMAP-Rule" id="MF_00033"/>
    </source>
</evidence>
<feature type="domain" description="Glycosyltransferase family 28 N-terminal" evidence="11">
    <location>
        <begin position="17"/>
        <end position="153"/>
    </location>
</feature>
<feature type="binding site" evidence="10">
    <location>
        <position position="135"/>
    </location>
    <ligand>
        <name>UDP-N-acetyl-alpha-D-glucosamine</name>
        <dbReference type="ChEBI" id="CHEBI:57705"/>
    </ligand>
</feature>
<dbReference type="GO" id="GO:0051301">
    <property type="term" value="P:cell division"/>
    <property type="evidence" value="ECO:0007669"/>
    <property type="project" value="UniProtKB-KW"/>
</dbReference>
<proteinExistence type="inferred from homology"/>
<comment type="caution">
    <text evidence="10">Lacks conserved residue(s) required for the propagation of feature annotation.</text>
</comment>
<dbReference type="PANTHER" id="PTHR21015">
    <property type="entry name" value="UDP-N-ACETYLGLUCOSAMINE--N-ACETYLMURAMYL-(PENTAPEPTIDE) PYROPHOSPHORYL-UNDECAPRENOL N-ACETYLGLUCOSAMINE TRANSFERASE 1"/>
    <property type="match status" value="1"/>
</dbReference>
<evidence type="ECO:0000256" key="9">
    <source>
        <dbReference type="ARBA" id="ARBA00023316"/>
    </source>
</evidence>
<evidence type="ECO:0000256" key="3">
    <source>
        <dbReference type="ARBA" id="ARBA00022676"/>
    </source>
</evidence>
<keyword evidence="7 10" id="KW-0472">Membrane</keyword>
<sequence length="382" mass="40668">MTGAPDTEDKLHDDRPFLLAAGGTGGHLFPAAALAEELKTRGYPVELATDLRTEKYAIDFPARAIHQLPSATVRGRNPFSLAKTFATLGMGYVGGLAMLRRVKPRAVIGFGGYPTLPPVIAARTLGIPTAVHEQNAVMGRANRLLSKITSRVALTVSPTKKMSEDAVAKSTVTGTPVRSAVLAYRDQPYDPPTADGRLLLLIFGGSQGAHFFSEVFPAALPLLPDAMRDRLTIVQQTREEDLDATRAAYEEAGIAAHLAPFFRDLPERIANAHLICSRSGASTVNEMMAIGRPAIFVPLPHALDNDQLENATRLAEKGGGWCLPQSELTPERLAAELKSLFDDPDRLAAAAAKAHEAATVDAVARLADFAEALAAAESHASA</sequence>
<feature type="binding site" evidence="10">
    <location>
        <begin position="24"/>
        <end position="26"/>
    </location>
    <ligand>
        <name>UDP-N-acetyl-alpha-D-glucosamine</name>
        <dbReference type="ChEBI" id="CHEBI:57705"/>
    </ligand>
</feature>
<dbReference type="GO" id="GO:0051991">
    <property type="term" value="F:UDP-N-acetyl-D-glucosamine:N-acetylmuramoyl-L-alanyl-D-glutamyl-meso-2,6-diaminopimelyl-D-alanyl-D-alanine-diphosphoundecaprenol 4-beta-N-acetylglucosaminlytransferase activity"/>
    <property type="evidence" value="ECO:0007669"/>
    <property type="project" value="RHEA"/>
</dbReference>
<feature type="binding site" evidence="10">
    <location>
        <position position="206"/>
    </location>
    <ligand>
        <name>UDP-N-acetyl-alpha-D-glucosamine</name>
        <dbReference type="ChEBI" id="CHEBI:57705"/>
    </ligand>
</feature>
<feature type="binding site" evidence="10">
    <location>
        <position position="178"/>
    </location>
    <ligand>
        <name>UDP-N-acetyl-alpha-D-glucosamine</name>
        <dbReference type="ChEBI" id="CHEBI:57705"/>
    </ligand>
</feature>
<evidence type="ECO:0000256" key="4">
    <source>
        <dbReference type="ARBA" id="ARBA00022679"/>
    </source>
</evidence>
<dbReference type="GO" id="GO:0008360">
    <property type="term" value="P:regulation of cell shape"/>
    <property type="evidence" value="ECO:0007669"/>
    <property type="project" value="UniProtKB-KW"/>
</dbReference>
<dbReference type="PANTHER" id="PTHR21015:SF22">
    <property type="entry name" value="GLYCOSYLTRANSFERASE"/>
    <property type="match status" value="1"/>
</dbReference>
<dbReference type="Pfam" id="PF03033">
    <property type="entry name" value="Glyco_transf_28"/>
    <property type="match status" value="1"/>
</dbReference>
<gene>
    <name evidence="10" type="primary">murG</name>
    <name evidence="13" type="ORF">A7A08_00852</name>
</gene>
<evidence type="ECO:0000256" key="6">
    <source>
        <dbReference type="ARBA" id="ARBA00022984"/>
    </source>
</evidence>
<dbReference type="GO" id="GO:0071555">
    <property type="term" value="P:cell wall organization"/>
    <property type="evidence" value="ECO:0007669"/>
    <property type="project" value="UniProtKB-KW"/>
</dbReference>
<dbReference type="InterPro" id="IPR004276">
    <property type="entry name" value="GlycoTrans_28_N"/>
</dbReference>
<comment type="caution">
    <text evidence="13">The sequence shown here is derived from an EMBL/GenBank/DDBJ whole genome shotgun (WGS) entry which is preliminary data.</text>
</comment>
<keyword evidence="5 10" id="KW-0133">Cell shape</keyword>
<evidence type="ECO:0000259" key="11">
    <source>
        <dbReference type="Pfam" id="PF03033"/>
    </source>
</evidence>
<evidence type="ECO:0000256" key="1">
    <source>
        <dbReference type="ARBA" id="ARBA00022475"/>
    </source>
</evidence>
<keyword evidence="8 10" id="KW-0131">Cell cycle</keyword>
<dbReference type="STRING" id="1177755.A7A08_00852"/>
<evidence type="ECO:0000256" key="7">
    <source>
        <dbReference type="ARBA" id="ARBA00023136"/>
    </source>
</evidence>
<comment type="catalytic activity">
    <reaction evidence="10">
        <text>di-trans,octa-cis-undecaprenyl diphospho-N-acetyl-alpha-D-muramoyl-L-alanyl-D-glutamyl-meso-2,6-diaminopimeloyl-D-alanyl-D-alanine + UDP-N-acetyl-alpha-D-glucosamine = di-trans,octa-cis-undecaprenyl diphospho-[N-acetyl-alpha-D-glucosaminyl-(1-&gt;4)]-N-acetyl-alpha-D-muramoyl-L-alanyl-D-glutamyl-meso-2,6-diaminopimeloyl-D-alanyl-D-alanine + UDP + H(+)</text>
        <dbReference type="Rhea" id="RHEA:31227"/>
        <dbReference type="ChEBI" id="CHEBI:15378"/>
        <dbReference type="ChEBI" id="CHEBI:57705"/>
        <dbReference type="ChEBI" id="CHEBI:58223"/>
        <dbReference type="ChEBI" id="CHEBI:61387"/>
        <dbReference type="ChEBI" id="CHEBI:61388"/>
        <dbReference type="EC" id="2.4.1.227"/>
    </reaction>
</comment>
<keyword evidence="9 10" id="KW-0961">Cell wall biogenesis/degradation</keyword>
<dbReference type="EMBL" id="MASI01000001">
    <property type="protein sequence ID" value="ODA69016.1"/>
    <property type="molecule type" value="Genomic_DNA"/>
</dbReference>
<dbReference type="UniPathway" id="UPA00219"/>
<keyword evidence="1 10" id="KW-1003">Cell membrane</keyword>
<evidence type="ECO:0000256" key="2">
    <source>
        <dbReference type="ARBA" id="ARBA00022618"/>
    </source>
</evidence>
<dbReference type="GO" id="GO:0050511">
    <property type="term" value="F:undecaprenyldiphospho-muramoylpentapeptide beta-N-acetylglucosaminyltransferase activity"/>
    <property type="evidence" value="ECO:0007669"/>
    <property type="project" value="UniProtKB-UniRule"/>
</dbReference>
<accession>A0A1E2S3C7</accession>
<reference evidence="13 14" key="1">
    <citation type="submission" date="2016-07" db="EMBL/GenBank/DDBJ databases">
        <title>Draft genome sequence of Methyloligella halotolerans C2T (VKM B-2706T=CCUG 61687T=DSM 25045T), a halotolerant polyhydroxybutyrate accumulating methylotroph.</title>
        <authorList>
            <person name="Vasilenko O.V."/>
            <person name="Doronina N.V."/>
            <person name="Poroshina M.N."/>
            <person name="Tarlachkov S.V."/>
            <person name="Trotsenko Y.A."/>
        </authorList>
    </citation>
    <scope>NUCLEOTIDE SEQUENCE [LARGE SCALE GENOMIC DNA]</scope>
    <source>
        <strain evidence="13 14">VKM B-2706</strain>
    </source>
</reference>